<feature type="domain" description="Aldehyde dehydrogenase" evidence="3">
    <location>
        <begin position="7"/>
        <end position="53"/>
    </location>
</feature>
<reference evidence="4 5" key="1">
    <citation type="submission" date="2020-04" db="EMBL/GenBank/DDBJ databases">
        <title>MicrobeNet Type strains.</title>
        <authorList>
            <person name="Nicholson A.C."/>
        </authorList>
    </citation>
    <scope>NUCLEOTIDE SEQUENCE [LARGE SCALE GENOMIC DNA]</scope>
    <source>
        <strain evidence="4 5">ATCC BAA-277</strain>
    </source>
</reference>
<name>A0A846ZDB3_9ACTN</name>
<dbReference type="Pfam" id="PF00171">
    <property type="entry name" value="Aldedh"/>
    <property type="match status" value="1"/>
</dbReference>
<dbReference type="InterPro" id="IPR015590">
    <property type="entry name" value="Aldehyde_DH_dom"/>
</dbReference>
<feature type="non-terminal residue" evidence="4">
    <location>
        <position position="54"/>
    </location>
</feature>
<comment type="caution">
    <text evidence="4">The sequence shown here is derived from an EMBL/GenBank/DDBJ whole genome shotgun (WGS) entry which is preliminary data.</text>
</comment>
<evidence type="ECO:0000256" key="1">
    <source>
        <dbReference type="ARBA" id="ARBA00023002"/>
    </source>
</evidence>
<proteinExistence type="predicted"/>
<dbReference type="Gene3D" id="3.40.605.10">
    <property type="entry name" value="Aldehyde Dehydrogenase, Chain A, domain 1"/>
    <property type="match status" value="1"/>
</dbReference>
<accession>A0A846ZDB3</accession>
<organism evidence="4 5">
    <name type="scientific">Actinomadura latina</name>
    <dbReference type="NCBI Taxonomy" id="163603"/>
    <lineage>
        <taxon>Bacteria</taxon>
        <taxon>Bacillati</taxon>
        <taxon>Actinomycetota</taxon>
        <taxon>Actinomycetes</taxon>
        <taxon>Streptosporangiales</taxon>
        <taxon>Thermomonosporaceae</taxon>
        <taxon>Actinomadura</taxon>
    </lineage>
</organism>
<dbReference type="InterPro" id="IPR016162">
    <property type="entry name" value="Ald_DH_N"/>
</dbReference>
<keyword evidence="5" id="KW-1185">Reference proteome</keyword>
<dbReference type="InterPro" id="IPR016161">
    <property type="entry name" value="Ald_DH/histidinol_DH"/>
</dbReference>
<gene>
    <name evidence="4" type="ORF">HGB48_34190</name>
</gene>
<dbReference type="GO" id="GO:0016491">
    <property type="term" value="F:oxidoreductase activity"/>
    <property type="evidence" value="ECO:0007669"/>
    <property type="project" value="UniProtKB-KW"/>
</dbReference>
<keyword evidence="1" id="KW-0560">Oxidoreductase</keyword>
<dbReference type="SUPFAM" id="SSF53720">
    <property type="entry name" value="ALDH-like"/>
    <property type="match status" value="1"/>
</dbReference>
<protein>
    <submittedName>
        <fullName evidence="4">Aldehyde dehydrogenase family protein</fullName>
    </submittedName>
</protein>
<evidence type="ECO:0000313" key="4">
    <source>
        <dbReference type="EMBL" id="NKZ08754.1"/>
    </source>
</evidence>
<evidence type="ECO:0000256" key="2">
    <source>
        <dbReference type="SAM" id="MobiDB-lite"/>
    </source>
</evidence>
<dbReference type="EMBL" id="JAAXPI010000097">
    <property type="protein sequence ID" value="NKZ08754.1"/>
    <property type="molecule type" value="Genomic_DNA"/>
</dbReference>
<evidence type="ECO:0000259" key="3">
    <source>
        <dbReference type="Pfam" id="PF00171"/>
    </source>
</evidence>
<feature type="region of interest" description="Disordered" evidence="2">
    <location>
        <begin position="1"/>
        <end position="22"/>
    </location>
</feature>
<sequence length="54" mass="5261">MLAGGRWSQGTGEDVFSVDDPATGEPLGVVAVSTRADVDAAVAAACDAAPGWAA</sequence>
<dbReference type="AlphaFoldDB" id="A0A846ZDB3"/>
<dbReference type="Proteomes" id="UP000579250">
    <property type="component" value="Unassembled WGS sequence"/>
</dbReference>
<evidence type="ECO:0000313" key="5">
    <source>
        <dbReference type="Proteomes" id="UP000579250"/>
    </source>
</evidence>